<dbReference type="PROSITE" id="PS50943">
    <property type="entry name" value="HTH_CROC1"/>
    <property type="match status" value="1"/>
</dbReference>
<dbReference type="Pfam" id="PF12844">
    <property type="entry name" value="HTH_19"/>
    <property type="match status" value="1"/>
</dbReference>
<dbReference type="GO" id="GO:0003677">
    <property type="term" value="F:DNA binding"/>
    <property type="evidence" value="ECO:0007669"/>
    <property type="project" value="InterPro"/>
</dbReference>
<name>A0A0H2UX72_STRP3</name>
<dbReference type="SMART" id="SM00530">
    <property type="entry name" value="HTH_XRE"/>
    <property type="match status" value="1"/>
</dbReference>
<dbReference type="InterPro" id="IPR001387">
    <property type="entry name" value="Cro/C1-type_HTH"/>
</dbReference>
<organism evidence="2 3">
    <name type="scientific">Streptococcus pyogenes serotype M3 (strain ATCC BAA-595 / MGAS315)</name>
    <dbReference type="NCBI Taxonomy" id="198466"/>
    <lineage>
        <taxon>Bacteria</taxon>
        <taxon>Bacillati</taxon>
        <taxon>Bacillota</taxon>
        <taxon>Bacilli</taxon>
        <taxon>Lactobacillales</taxon>
        <taxon>Streptococcaceae</taxon>
        <taxon>Streptococcus</taxon>
    </lineage>
</organism>
<gene>
    <name evidence="2" type="ordered locus">SpyM3_1455</name>
</gene>
<dbReference type="InterPro" id="IPR010982">
    <property type="entry name" value="Lambda_DNA-bd_dom_sf"/>
</dbReference>
<reference evidence="2 3" key="1">
    <citation type="journal article" date="2002" name="Proc. Natl. Acad. Sci. U.S.A.">
        <title>Genome sequence of a serotype M3 strain of group A Streptococcus: phage-encoded toxins, the high-virulence phenotype, and clone emergence.</title>
        <authorList>
            <person name="Beres S.B."/>
            <person name="Sylva G.L."/>
            <person name="Barbian K.D."/>
            <person name="Lei B."/>
            <person name="Hoff J.S."/>
            <person name="Mammarella N.D."/>
            <person name="Liu M.Y."/>
            <person name="Smoot J.C."/>
            <person name="Porcella S.F."/>
            <person name="Parkins L.D."/>
            <person name="Campbell D.S."/>
            <person name="Smith T.M."/>
            <person name="McCormick J.K."/>
            <person name="Leung D.Y."/>
            <person name="Schlievert P.M."/>
            <person name="Musser J.M."/>
        </authorList>
    </citation>
    <scope>NUCLEOTIDE SEQUENCE [LARGE SCALE GENOMIC DNA]</scope>
    <source>
        <strain evidence="3">ATCC BAA-595 / MGAS315</strain>
    </source>
</reference>
<dbReference type="Proteomes" id="UP000000564">
    <property type="component" value="Chromosome"/>
</dbReference>
<accession>A0A0H2UX72</accession>
<evidence type="ECO:0000313" key="3">
    <source>
        <dbReference type="Proteomes" id="UP000000564"/>
    </source>
</evidence>
<dbReference type="CDD" id="cd00093">
    <property type="entry name" value="HTH_XRE"/>
    <property type="match status" value="1"/>
</dbReference>
<dbReference type="Gene3D" id="1.10.260.40">
    <property type="entry name" value="lambda repressor-like DNA-binding domains"/>
    <property type="match status" value="1"/>
</dbReference>
<dbReference type="EMBL" id="AE014074">
    <property type="protein sequence ID" value="AAM80062.1"/>
    <property type="molecule type" value="Genomic_DNA"/>
</dbReference>
<evidence type="ECO:0000313" key="2">
    <source>
        <dbReference type="EMBL" id="AAM80062.1"/>
    </source>
</evidence>
<dbReference type="SUPFAM" id="SSF47413">
    <property type="entry name" value="lambda repressor-like DNA-binding domains"/>
    <property type="match status" value="1"/>
</dbReference>
<dbReference type="SMR" id="A0A0H2UX72"/>
<feature type="domain" description="HTH cro/C1-type" evidence="1">
    <location>
        <begin position="16"/>
        <end position="68"/>
    </location>
</feature>
<dbReference type="AlphaFoldDB" id="A0A0H2UX72"/>
<sequence length="124" mass="14118">MLGKVDISMFSTFEKIKELAKKQGKSLGQVEEDLNYGRNTLYKIKNSTPNAERLGEIANYFNVSTDYLLGRTDNPKIAQDGHTSVAIDLKKDAEETFFFDGHELNDEDIDLITSILETRIKNRK</sequence>
<dbReference type="KEGG" id="spg:SpyM3_1455"/>
<protein>
    <submittedName>
        <fullName evidence="2">Putative repressor-phage-associated</fullName>
    </submittedName>
</protein>
<dbReference type="HOGENOM" id="CLU_066192_4_0_9"/>
<proteinExistence type="predicted"/>
<evidence type="ECO:0000259" key="1">
    <source>
        <dbReference type="PROSITE" id="PS50943"/>
    </source>
</evidence>